<accession>L0D9T7</accession>
<dbReference type="HOGENOM" id="CLU_920357_0_0_0"/>
<dbReference type="KEGG" id="saci:Sinac_1246"/>
<dbReference type="Proteomes" id="UP000010798">
    <property type="component" value="Chromosome"/>
</dbReference>
<dbReference type="eggNOG" id="COG4223">
    <property type="taxonomic scope" value="Bacteria"/>
</dbReference>
<proteinExistence type="predicted"/>
<dbReference type="EMBL" id="CP003364">
    <property type="protein sequence ID" value="AGA25635.1"/>
    <property type="molecule type" value="Genomic_DNA"/>
</dbReference>
<organism evidence="1 2">
    <name type="scientific">Singulisphaera acidiphila (strain ATCC BAA-1392 / DSM 18658 / VKM B-2454 / MOB10)</name>
    <dbReference type="NCBI Taxonomy" id="886293"/>
    <lineage>
        <taxon>Bacteria</taxon>
        <taxon>Pseudomonadati</taxon>
        <taxon>Planctomycetota</taxon>
        <taxon>Planctomycetia</taxon>
        <taxon>Isosphaerales</taxon>
        <taxon>Isosphaeraceae</taxon>
        <taxon>Singulisphaera</taxon>
    </lineage>
</organism>
<dbReference type="OrthoDB" id="5914937at2"/>
<evidence type="ECO:0000313" key="1">
    <source>
        <dbReference type="EMBL" id="AGA25635.1"/>
    </source>
</evidence>
<gene>
    <name evidence="1" type="ordered locus">Sinac_1246</name>
</gene>
<evidence type="ECO:0008006" key="3">
    <source>
        <dbReference type="Google" id="ProtNLM"/>
    </source>
</evidence>
<sequence length="342" mass="37702">MHRQPSFLLATVIGGLFAITASPEAALAEKKGNVTVEKVEYQGWKNNLRLSNGDVELIVTLDIGPRILSYRLADGKNVLKEYPDQMGQSGEDEWKIRGGHRLWCGPEDNTRTYALDNGPVTYEEVGPGVVKVRPKADPVYGIQKEIEIQVPPSGSRVTLIHRLTNIGEKGTELAPWSISVMAPGGVEIIPLPPKHPHPGSPKNAKSAADYAADQIMVIWPYLDFQDPRWRFGSQFITLRQDPKRGPTKLGLAHKTGGIGYLNGGTLFVKRFDFVEGKPYPDSGVNFETFTNEDMLEIETLGPIIGLEPGKTVEHTERWELFANVGELGDEAAIEKSIAPKLK</sequence>
<dbReference type="AlphaFoldDB" id="L0D9T7"/>
<keyword evidence="2" id="KW-1185">Reference proteome</keyword>
<evidence type="ECO:0000313" key="2">
    <source>
        <dbReference type="Proteomes" id="UP000010798"/>
    </source>
</evidence>
<protein>
    <recommendedName>
        <fullName evidence="3">DUF4380 domain-containing protein</fullName>
    </recommendedName>
</protein>
<dbReference type="STRING" id="886293.Sinac_1246"/>
<reference evidence="1 2" key="1">
    <citation type="submission" date="2012-02" db="EMBL/GenBank/DDBJ databases">
        <title>Complete sequence of chromosome of Singulisphaera acidiphila DSM 18658.</title>
        <authorList>
            <consortium name="US DOE Joint Genome Institute (JGI-PGF)"/>
            <person name="Lucas S."/>
            <person name="Copeland A."/>
            <person name="Lapidus A."/>
            <person name="Glavina del Rio T."/>
            <person name="Dalin E."/>
            <person name="Tice H."/>
            <person name="Bruce D."/>
            <person name="Goodwin L."/>
            <person name="Pitluck S."/>
            <person name="Peters L."/>
            <person name="Ovchinnikova G."/>
            <person name="Chertkov O."/>
            <person name="Kyrpides N."/>
            <person name="Mavromatis K."/>
            <person name="Ivanova N."/>
            <person name="Brettin T."/>
            <person name="Detter J.C."/>
            <person name="Han C."/>
            <person name="Larimer F."/>
            <person name="Land M."/>
            <person name="Hauser L."/>
            <person name="Markowitz V."/>
            <person name="Cheng J.-F."/>
            <person name="Hugenholtz P."/>
            <person name="Woyke T."/>
            <person name="Wu D."/>
            <person name="Tindall B."/>
            <person name="Pomrenke H."/>
            <person name="Brambilla E."/>
            <person name="Klenk H.-P."/>
            <person name="Eisen J.A."/>
        </authorList>
    </citation>
    <scope>NUCLEOTIDE SEQUENCE [LARGE SCALE GENOMIC DNA]</scope>
    <source>
        <strain evidence="2">ATCC BAA-1392 / DSM 18658 / VKM B-2454 / MOB10</strain>
    </source>
</reference>
<name>L0D9T7_SINAD</name>
<dbReference type="RefSeq" id="WP_015244811.1">
    <property type="nucleotide sequence ID" value="NC_019892.1"/>
</dbReference>